<accession>A0A6M3IIV2</accession>
<dbReference type="EMBL" id="MT142365">
    <property type="protein sequence ID" value="QJA79075.1"/>
    <property type="molecule type" value="Genomic_DNA"/>
</dbReference>
<evidence type="ECO:0000256" key="2">
    <source>
        <dbReference type="SAM" id="MobiDB-lite"/>
    </source>
</evidence>
<protein>
    <submittedName>
        <fullName evidence="3">Uncharacterized protein</fullName>
    </submittedName>
</protein>
<evidence type="ECO:0000313" key="3">
    <source>
        <dbReference type="EMBL" id="QJA57439.1"/>
    </source>
</evidence>
<organism evidence="3">
    <name type="scientific">viral metagenome</name>
    <dbReference type="NCBI Taxonomy" id="1070528"/>
    <lineage>
        <taxon>unclassified sequences</taxon>
        <taxon>metagenomes</taxon>
        <taxon>organismal metagenomes</taxon>
    </lineage>
</organism>
<keyword evidence="1" id="KW-0175">Coiled coil</keyword>
<name>A0A6M3IIV2_9ZZZZ</name>
<sequence>MDEKFWEWLASQGGDVEGWKRYVHWYGHGQPVPEALKPYYEHWQQNVDTTPITIRPDIYKKAAIKIINQKLANKEIDRDKYESELVKIETEAKFPTIDSNAPYLTEAIPIGEALLYGARAIKHLDRQLELGKISGAEYKKGLQDVSGVVGSGVVDKTAPFYDESQNLMSEPTYKVYKKEWETYQKDLKTYEGNVAKEAYKTETARLAGQQVVAEAEAKVRQMELNTEFATEQERLIGAEFADTGQTGLDRDSPLDWRGKPLRPVTATAEAGNIASVRAMEAAQSGSIPIEQVPGQAGDRLRQAIAQAEALGIDVSGVVGTQIGIKQMTTEIGEQMIGQRIIALINAITQRMASEEEQESRLLAKELPGGFKRFEKFRGEFIGGGTALESGDAGRTGFEGFTRFVEDDPELKEKLTEMRAQRLSRFPVLTRAFQRAPFEERKKGFSKFITSTPELRSQLEKRTRPSRTRQTSFRPFKGR</sequence>
<gene>
    <name evidence="4" type="ORF">MM415A00947_0030</name>
    <name evidence="3" type="ORF">MM415B01639_0002</name>
</gene>
<reference evidence="3" key="1">
    <citation type="submission" date="2020-03" db="EMBL/GenBank/DDBJ databases">
        <title>The deep terrestrial virosphere.</title>
        <authorList>
            <person name="Holmfeldt K."/>
            <person name="Nilsson E."/>
            <person name="Simone D."/>
            <person name="Lopez-Fernandez M."/>
            <person name="Wu X."/>
            <person name="de Brujin I."/>
            <person name="Lundin D."/>
            <person name="Andersson A."/>
            <person name="Bertilsson S."/>
            <person name="Dopson M."/>
        </authorList>
    </citation>
    <scope>NUCLEOTIDE SEQUENCE</scope>
    <source>
        <strain evidence="4">MM415A00947</strain>
        <strain evidence="3">MM415B01639</strain>
    </source>
</reference>
<evidence type="ECO:0000313" key="4">
    <source>
        <dbReference type="EMBL" id="QJA79075.1"/>
    </source>
</evidence>
<evidence type="ECO:0000256" key="1">
    <source>
        <dbReference type="SAM" id="Coils"/>
    </source>
</evidence>
<feature type="coiled-coil region" evidence="1">
    <location>
        <begin position="64"/>
        <end position="91"/>
    </location>
</feature>
<dbReference type="AlphaFoldDB" id="A0A6M3IIV2"/>
<feature type="region of interest" description="Disordered" evidence="2">
    <location>
        <begin position="443"/>
        <end position="478"/>
    </location>
</feature>
<proteinExistence type="predicted"/>
<dbReference type="EMBL" id="MT141274">
    <property type="protein sequence ID" value="QJA57439.1"/>
    <property type="molecule type" value="Genomic_DNA"/>
</dbReference>